<keyword evidence="3" id="KW-1185">Reference proteome</keyword>
<gene>
    <name evidence="2" type="ORF">VV02_09430</name>
</gene>
<dbReference type="STRING" id="571913.VV02_09430"/>
<dbReference type="Proteomes" id="UP000066480">
    <property type="component" value="Chromosome"/>
</dbReference>
<protein>
    <submittedName>
        <fullName evidence="2">Uncharacterized protein</fullName>
    </submittedName>
</protein>
<name>A0A0K1JH47_9MICO</name>
<organism evidence="2 3">
    <name type="scientific">Luteipulveratus mongoliensis</name>
    <dbReference type="NCBI Taxonomy" id="571913"/>
    <lineage>
        <taxon>Bacteria</taxon>
        <taxon>Bacillati</taxon>
        <taxon>Actinomycetota</taxon>
        <taxon>Actinomycetes</taxon>
        <taxon>Micrococcales</taxon>
        <taxon>Dermacoccaceae</taxon>
        <taxon>Luteipulveratus</taxon>
    </lineage>
</organism>
<dbReference type="AlphaFoldDB" id="A0A0K1JH47"/>
<evidence type="ECO:0000313" key="2">
    <source>
        <dbReference type="EMBL" id="AKU16026.1"/>
    </source>
</evidence>
<sequence length="367" mass="40000">MWSSWFRSRHVRTAAALLVLLALIGAWIVHVQVRDRLKAGESRTGEYSLSSDFRSSSTFELPDGGLSVTVEVGEEATKYDDWSDRTRVRAPRGGRLVEVSWSPQSRQSDRTIGVTQRPSSLSLRSGGRTILLEGSIEQSDDTSSGETSKERLVAVPGDLADLEIVAGFAGRQQSVRVLTGKRELGDFATLYRPRSDLALQPVDVGPDNDRYVRGNGFRWELRPVVGQTSRRPYVEGLGWAAAGREWFVVQGSGYYSLLGSAAEWSSETATADYNATRVTTTVTANGTRPSRTVTPSRNQQDPSTDRVISDLTFSVVSGAPVTLSTVVDAPLTRDDRHGAETEAPKTATLHRTSVLAYPGVVDPRKAS</sequence>
<evidence type="ECO:0000313" key="3">
    <source>
        <dbReference type="Proteomes" id="UP000066480"/>
    </source>
</evidence>
<dbReference type="KEGG" id="lmoi:VV02_09430"/>
<feature type="region of interest" description="Disordered" evidence="1">
    <location>
        <begin position="285"/>
        <end position="304"/>
    </location>
</feature>
<reference evidence="2 3" key="1">
    <citation type="submission" date="2015-03" db="EMBL/GenBank/DDBJ databases">
        <title>Luteipulveratus halotolerans sp. nov., a novel actinobacterium (Dermacoccaceae) from Sarawak, Malaysia.</title>
        <authorList>
            <person name="Juboi H."/>
            <person name="Basik A."/>
            <person name="Shamsul S.S."/>
            <person name="Arnold P."/>
            <person name="Schmitt E.K."/>
            <person name="Sanglier J.-J."/>
            <person name="Yeo T."/>
        </authorList>
    </citation>
    <scope>NUCLEOTIDE SEQUENCE [LARGE SCALE GENOMIC DNA]</scope>
    <source>
        <strain evidence="2 3">MN07-A0370</strain>
    </source>
</reference>
<evidence type="ECO:0000256" key="1">
    <source>
        <dbReference type="SAM" id="MobiDB-lite"/>
    </source>
</evidence>
<dbReference type="EMBL" id="CP011112">
    <property type="protein sequence ID" value="AKU16026.1"/>
    <property type="molecule type" value="Genomic_DNA"/>
</dbReference>
<proteinExistence type="predicted"/>
<feature type="compositionally biased region" description="Polar residues" evidence="1">
    <location>
        <begin position="289"/>
        <end position="302"/>
    </location>
</feature>
<accession>A0A0K1JH47</accession>